<dbReference type="Pfam" id="PF13847">
    <property type="entry name" value="Methyltransf_31"/>
    <property type="match status" value="1"/>
</dbReference>
<protein>
    <recommendedName>
        <fullName evidence="1">Methyltransferase domain-containing protein</fullName>
    </recommendedName>
</protein>
<dbReference type="SUPFAM" id="SSF53335">
    <property type="entry name" value="S-adenosyl-L-methionine-dependent methyltransferases"/>
    <property type="match status" value="1"/>
</dbReference>
<comment type="caution">
    <text evidence="2">The sequence shown here is derived from an EMBL/GenBank/DDBJ whole genome shotgun (WGS) entry which is preliminary data.</text>
</comment>
<accession>A0A660S630</accession>
<dbReference type="PANTHER" id="PTHR43464">
    <property type="entry name" value="METHYLTRANSFERASE"/>
    <property type="match status" value="1"/>
</dbReference>
<evidence type="ECO:0000313" key="2">
    <source>
        <dbReference type="EMBL" id="RKX65232.1"/>
    </source>
</evidence>
<dbReference type="InterPro" id="IPR025714">
    <property type="entry name" value="Methyltranfer_dom"/>
</dbReference>
<evidence type="ECO:0000313" key="3">
    <source>
        <dbReference type="Proteomes" id="UP000282321"/>
    </source>
</evidence>
<evidence type="ECO:0000259" key="1">
    <source>
        <dbReference type="Pfam" id="PF13847"/>
    </source>
</evidence>
<organism evidence="2 3">
    <name type="scientific">candidate division TA06 bacterium</name>
    <dbReference type="NCBI Taxonomy" id="2250710"/>
    <lineage>
        <taxon>Bacteria</taxon>
        <taxon>Bacteria division TA06</taxon>
    </lineage>
</organism>
<name>A0A660S630_UNCT6</name>
<dbReference type="PANTHER" id="PTHR43464:SF94">
    <property type="entry name" value="MALONYL-[ACYL-CARRIER PROTEIN] O-METHYLTRANSFERASE"/>
    <property type="match status" value="1"/>
</dbReference>
<dbReference type="GO" id="GO:0008168">
    <property type="term" value="F:methyltransferase activity"/>
    <property type="evidence" value="ECO:0007669"/>
    <property type="project" value="TreeGrafter"/>
</dbReference>
<sequence>MWEKEKEEIINLYETRLKEHGDSIKTMGWRDKEQQHLRFKILSEIGNLNGAKILDVGCGFGDFYEYLINRGMKVDYTGYDISPKIIEVAKSKHQRIKFEVKDILKERIDEKFDYVLESGILNKRISNNIEYAKNMIIKMFELCKIGVAVNMMTNYVDYEENYLYYYSPEEMFKFCKNLSKFVTLRHDYPLYEFTLYVYKRAPYNKKSHKNE</sequence>
<feature type="domain" description="Methyltransferase" evidence="1">
    <location>
        <begin position="49"/>
        <end position="148"/>
    </location>
</feature>
<dbReference type="EMBL" id="QNBC01000102">
    <property type="protein sequence ID" value="RKX65232.1"/>
    <property type="molecule type" value="Genomic_DNA"/>
</dbReference>
<proteinExistence type="predicted"/>
<dbReference type="Gene3D" id="3.40.50.150">
    <property type="entry name" value="Vaccinia Virus protein VP39"/>
    <property type="match status" value="1"/>
</dbReference>
<reference evidence="2 3" key="1">
    <citation type="submission" date="2018-06" db="EMBL/GenBank/DDBJ databases">
        <title>Extensive metabolic versatility and redundancy in microbially diverse, dynamic hydrothermal sediments.</title>
        <authorList>
            <person name="Dombrowski N."/>
            <person name="Teske A."/>
            <person name="Baker B.J."/>
        </authorList>
    </citation>
    <scope>NUCLEOTIDE SEQUENCE [LARGE SCALE GENOMIC DNA]</scope>
    <source>
        <strain evidence="2">B35_G9</strain>
    </source>
</reference>
<dbReference type="Proteomes" id="UP000282321">
    <property type="component" value="Unassembled WGS sequence"/>
</dbReference>
<gene>
    <name evidence="2" type="ORF">DRP44_06780</name>
</gene>
<dbReference type="InterPro" id="IPR029063">
    <property type="entry name" value="SAM-dependent_MTases_sf"/>
</dbReference>
<dbReference type="AlphaFoldDB" id="A0A660S630"/>
<dbReference type="CDD" id="cd02440">
    <property type="entry name" value="AdoMet_MTases"/>
    <property type="match status" value="1"/>
</dbReference>